<feature type="region of interest" description="Disordered" evidence="10">
    <location>
        <begin position="132"/>
        <end position="234"/>
    </location>
</feature>
<evidence type="ECO:0000256" key="1">
    <source>
        <dbReference type="ARBA" id="ARBA00004383"/>
    </source>
</evidence>
<dbReference type="Proteomes" id="UP000231702">
    <property type="component" value="Unassembled WGS sequence"/>
</dbReference>
<dbReference type="PANTHER" id="PTHR33446">
    <property type="entry name" value="PROTEIN TONB-RELATED"/>
    <property type="match status" value="1"/>
</dbReference>
<dbReference type="InterPro" id="IPR006260">
    <property type="entry name" value="TonB/TolA_C"/>
</dbReference>
<organism evidence="13 14">
    <name type="scientific">Pseudooceanicola antarcticus</name>
    <dbReference type="NCBI Taxonomy" id="1247613"/>
    <lineage>
        <taxon>Bacteria</taxon>
        <taxon>Pseudomonadati</taxon>
        <taxon>Pseudomonadota</taxon>
        <taxon>Alphaproteobacteria</taxon>
        <taxon>Rhodobacterales</taxon>
        <taxon>Paracoccaceae</taxon>
        <taxon>Pseudooceanicola</taxon>
    </lineage>
</organism>
<feature type="region of interest" description="Disordered" evidence="10">
    <location>
        <begin position="61"/>
        <end position="90"/>
    </location>
</feature>
<evidence type="ECO:0000256" key="5">
    <source>
        <dbReference type="ARBA" id="ARBA00022519"/>
    </source>
</evidence>
<keyword evidence="15" id="KW-1185">Reference proteome</keyword>
<name>A0A285IRC3_9RHOB</name>
<dbReference type="RefSeq" id="WP_097145629.1">
    <property type="nucleotide sequence ID" value="NZ_OBEA01000003.1"/>
</dbReference>
<feature type="domain" description="TonB C-terminal" evidence="11">
    <location>
        <begin position="243"/>
        <end position="330"/>
    </location>
</feature>
<dbReference type="Pfam" id="PF13103">
    <property type="entry name" value="TonB_2"/>
    <property type="match status" value="1"/>
</dbReference>
<dbReference type="InterPro" id="IPR037682">
    <property type="entry name" value="TonB_C"/>
</dbReference>
<keyword evidence="6" id="KW-0812">Transmembrane</keyword>
<evidence type="ECO:0000313" key="13">
    <source>
        <dbReference type="EMBL" id="SNY50575.1"/>
    </source>
</evidence>
<evidence type="ECO:0000256" key="9">
    <source>
        <dbReference type="ARBA" id="ARBA00023136"/>
    </source>
</evidence>
<evidence type="ECO:0000256" key="3">
    <source>
        <dbReference type="ARBA" id="ARBA00022448"/>
    </source>
</evidence>
<dbReference type="PROSITE" id="PS52015">
    <property type="entry name" value="TONB_CTD"/>
    <property type="match status" value="1"/>
</dbReference>
<proteinExistence type="inferred from homology"/>
<evidence type="ECO:0000313" key="14">
    <source>
        <dbReference type="Proteomes" id="UP000231655"/>
    </source>
</evidence>
<keyword evidence="8" id="KW-1133">Transmembrane helix</keyword>
<dbReference type="SUPFAM" id="SSF74653">
    <property type="entry name" value="TolA/TonB C-terminal domain"/>
    <property type="match status" value="1"/>
</dbReference>
<reference evidence="13 14" key="1">
    <citation type="submission" date="2017-09" db="EMBL/GenBank/DDBJ databases">
        <authorList>
            <person name="Ehlers B."/>
            <person name="Leendertz F.H."/>
        </authorList>
    </citation>
    <scope>NUCLEOTIDE SEQUENCE [LARGE SCALE GENOMIC DNA]</scope>
    <source>
        <strain evidence="13 14">CGMCC 1.12662</strain>
    </source>
</reference>
<reference evidence="12 15" key="2">
    <citation type="journal article" date="2018" name="Int. J. Syst. Evol. Microbiol.">
        <title>Pseudooceanicola lipolyticus sp. nov., a marine alphaproteobacterium, reclassification of Oceanicola flagellatus as Pseudooceanicola flagellatus comb. nov. and emended description of the genus Pseudooceanicola.</title>
        <authorList>
            <person name="Huang M.-M."/>
            <person name="Guo L.-L."/>
            <person name="Wu Y.-H."/>
            <person name="Lai Q.-L."/>
            <person name="Shao Z.-Z."/>
            <person name="Wang C.-S."/>
            <person name="Wu M."/>
            <person name="Xu X.-W."/>
        </authorList>
    </citation>
    <scope>NUCLEOTIDE SEQUENCE [LARGE SCALE GENOMIC DNA]</scope>
    <source>
        <strain evidence="12 15">Ar-45</strain>
    </source>
</reference>
<dbReference type="NCBIfam" id="TIGR01352">
    <property type="entry name" value="tonB_Cterm"/>
    <property type="match status" value="1"/>
</dbReference>
<evidence type="ECO:0000313" key="12">
    <source>
        <dbReference type="EMBL" id="PJE31853.1"/>
    </source>
</evidence>
<evidence type="ECO:0000259" key="11">
    <source>
        <dbReference type="PROSITE" id="PS52015"/>
    </source>
</evidence>
<evidence type="ECO:0000256" key="4">
    <source>
        <dbReference type="ARBA" id="ARBA00022475"/>
    </source>
</evidence>
<dbReference type="GO" id="GO:0005886">
    <property type="term" value="C:plasma membrane"/>
    <property type="evidence" value="ECO:0007669"/>
    <property type="project" value="UniProtKB-SubCell"/>
</dbReference>
<dbReference type="InterPro" id="IPR051045">
    <property type="entry name" value="TonB-dependent_transducer"/>
</dbReference>
<keyword evidence="7" id="KW-0653">Protein transport</keyword>
<comment type="similarity">
    <text evidence="2">Belongs to the TonB family.</text>
</comment>
<dbReference type="EMBL" id="OBEA01000003">
    <property type="protein sequence ID" value="SNY50575.1"/>
    <property type="molecule type" value="Genomic_DNA"/>
</dbReference>
<keyword evidence="4" id="KW-1003">Cell membrane</keyword>
<dbReference type="Proteomes" id="UP000231655">
    <property type="component" value="Unassembled WGS sequence"/>
</dbReference>
<dbReference type="EMBL" id="PGTD01000007">
    <property type="protein sequence ID" value="PJE31853.1"/>
    <property type="molecule type" value="Genomic_DNA"/>
</dbReference>
<evidence type="ECO:0000256" key="10">
    <source>
        <dbReference type="SAM" id="MobiDB-lite"/>
    </source>
</evidence>
<evidence type="ECO:0000256" key="2">
    <source>
        <dbReference type="ARBA" id="ARBA00006555"/>
    </source>
</evidence>
<accession>A0A285IRC3</accession>
<dbReference type="GO" id="GO:0015031">
    <property type="term" value="P:protein transport"/>
    <property type="evidence" value="ECO:0007669"/>
    <property type="project" value="UniProtKB-KW"/>
</dbReference>
<gene>
    <name evidence="12" type="ORF">CVM39_01755</name>
    <name evidence="13" type="ORF">SAMN06297129_1885</name>
</gene>
<dbReference type="AlphaFoldDB" id="A0A285IRC3"/>
<comment type="subcellular location">
    <subcellularLocation>
        <location evidence="1">Cell inner membrane</location>
        <topology evidence="1">Single-pass membrane protein</topology>
        <orientation evidence="1">Periplasmic side</orientation>
    </subcellularLocation>
</comment>
<keyword evidence="5" id="KW-0997">Cell inner membrane</keyword>
<dbReference type="GO" id="GO:0055085">
    <property type="term" value="P:transmembrane transport"/>
    <property type="evidence" value="ECO:0007669"/>
    <property type="project" value="InterPro"/>
</dbReference>
<protein>
    <submittedName>
        <fullName evidence="12">Energy transducer TonB</fullName>
    </submittedName>
    <submittedName>
        <fullName evidence="13">Outer membrane transport energization protein TonB</fullName>
    </submittedName>
</protein>
<evidence type="ECO:0000256" key="7">
    <source>
        <dbReference type="ARBA" id="ARBA00022927"/>
    </source>
</evidence>
<evidence type="ECO:0000256" key="8">
    <source>
        <dbReference type="ARBA" id="ARBA00022989"/>
    </source>
</evidence>
<keyword evidence="9" id="KW-0472">Membrane</keyword>
<feature type="compositionally biased region" description="Basic and acidic residues" evidence="10">
    <location>
        <begin position="139"/>
        <end position="150"/>
    </location>
</feature>
<dbReference type="Gene3D" id="3.30.1150.10">
    <property type="match status" value="1"/>
</dbReference>
<keyword evidence="3" id="KW-0813">Transport</keyword>
<evidence type="ECO:0000256" key="6">
    <source>
        <dbReference type="ARBA" id="ARBA00022692"/>
    </source>
</evidence>
<dbReference type="OrthoDB" id="7722272at2"/>
<sequence length="330" mass="34552">MRRLAEVLVFLGLALGLHLVLALRAPATGAQSGGAGGETLVTLQGAPEGLQELVRAWETPPDAELDPEAPVSAEPRSAPPVPRPRIEAAPPPVLPELQVAEASPDTVTVPKFDRQVPPPPPAPEALPQQVQALANRPRAAPEEPRPEPLAERMPTLAPPSSLRPPARPETAPKRDSPPPQPAPKPDPKPEARPAERTQQARSGGNGGTTQRAAGSGGAAQAGKAGKAQVVTGNGQQEARLQQVWGARIRTRIERRKRFPSGMRGQSGRVVVRLTVGRDGAILGASVLRSSGQQAFDAAAMEAVRRAGKLPPAPQGLGQASYSFTLPMDFS</sequence>
<feature type="compositionally biased region" description="Pro residues" evidence="10">
    <location>
        <begin position="77"/>
        <end position="90"/>
    </location>
</feature>
<feature type="compositionally biased region" description="Basic and acidic residues" evidence="10">
    <location>
        <begin position="185"/>
        <end position="195"/>
    </location>
</feature>
<evidence type="ECO:0000313" key="15">
    <source>
        <dbReference type="Proteomes" id="UP000231702"/>
    </source>
</evidence>